<protein>
    <submittedName>
        <fullName evidence="3">Uncharacterized protein</fullName>
    </submittedName>
</protein>
<reference evidence="3 4" key="1">
    <citation type="submission" date="2024-03" db="EMBL/GenBank/DDBJ databases">
        <title>Aureococcus anophagefferens CCMP1851 and Kratosvirus quantuckense: Draft genome of a second virus-susceptible host strain in the model system.</title>
        <authorList>
            <person name="Chase E."/>
            <person name="Truchon A.R."/>
            <person name="Schepens W."/>
            <person name="Wilhelm S.W."/>
        </authorList>
    </citation>
    <scope>NUCLEOTIDE SEQUENCE [LARGE SCALE GENOMIC DNA]</scope>
    <source>
        <strain evidence="3 4">CCMP1851</strain>
    </source>
</reference>
<keyword evidence="4" id="KW-1185">Reference proteome</keyword>
<proteinExistence type="predicted"/>
<accession>A0ABR1FY68</accession>
<gene>
    <name evidence="3" type="ORF">SO694_00051171</name>
</gene>
<dbReference type="EMBL" id="JBBJCI010000204">
    <property type="protein sequence ID" value="KAK7241193.1"/>
    <property type="molecule type" value="Genomic_DNA"/>
</dbReference>
<evidence type="ECO:0000256" key="2">
    <source>
        <dbReference type="SAM" id="MobiDB-lite"/>
    </source>
</evidence>
<organism evidence="3 4">
    <name type="scientific">Aureococcus anophagefferens</name>
    <name type="common">Harmful bloom alga</name>
    <dbReference type="NCBI Taxonomy" id="44056"/>
    <lineage>
        <taxon>Eukaryota</taxon>
        <taxon>Sar</taxon>
        <taxon>Stramenopiles</taxon>
        <taxon>Ochrophyta</taxon>
        <taxon>Pelagophyceae</taxon>
        <taxon>Pelagomonadales</taxon>
        <taxon>Pelagomonadaceae</taxon>
        <taxon>Aureococcus</taxon>
    </lineage>
</organism>
<sequence>MEEEGRPRVDTMDAFAAEMDKLCNIDKLDARIQQEMDRCAENSSDAPPPPPPGAVRARSESPGLSPRSPSFAGRRLSEMTEDDEGLRRARGGGDAADSPRGDAALLGRSIDDLIAETDPEKQRRVLEALGRRRAAVAASREETRETLAALRRELERGDVEAEIDQQEAEAAALEALVALRASEAAAARRCRDDAIGETYLLRHRVADEEREATETRAADEARVAKELELATMDLERLEAESAKLDAECEALQRNEVDLKLDLAIASERAEEIKDQLAAARAYSQKLKDQLMHRGVMPCTSPGPAGHGARATSFNALLTRFRVMGGNGH</sequence>
<evidence type="ECO:0000313" key="3">
    <source>
        <dbReference type="EMBL" id="KAK7241193.1"/>
    </source>
</evidence>
<comment type="caution">
    <text evidence="3">The sequence shown here is derived from an EMBL/GenBank/DDBJ whole genome shotgun (WGS) entry which is preliminary data.</text>
</comment>
<feature type="region of interest" description="Disordered" evidence="2">
    <location>
        <begin position="34"/>
        <end position="103"/>
    </location>
</feature>
<name>A0ABR1FY68_AURAN</name>
<feature type="coiled-coil region" evidence="1">
    <location>
        <begin position="220"/>
        <end position="289"/>
    </location>
</feature>
<feature type="coiled-coil region" evidence="1">
    <location>
        <begin position="140"/>
        <end position="176"/>
    </location>
</feature>
<evidence type="ECO:0000256" key="1">
    <source>
        <dbReference type="SAM" id="Coils"/>
    </source>
</evidence>
<keyword evidence="1" id="KW-0175">Coiled coil</keyword>
<evidence type="ECO:0000313" key="4">
    <source>
        <dbReference type="Proteomes" id="UP001363151"/>
    </source>
</evidence>
<dbReference type="Proteomes" id="UP001363151">
    <property type="component" value="Unassembled WGS sequence"/>
</dbReference>